<organism evidence="6 7">
    <name type="scientific">Candidatus Uhrbacteria bacterium RIFCSPLOWO2_02_FULL_49_11</name>
    <dbReference type="NCBI Taxonomy" id="1802409"/>
    <lineage>
        <taxon>Bacteria</taxon>
        <taxon>Candidatus Uhriibacteriota</taxon>
    </lineage>
</organism>
<dbReference type="Pfam" id="PF01041">
    <property type="entry name" value="DegT_DnrJ_EryC1"/>
    <property type="match status" value="1"/>
</dbReference>
<dbReference type="PIRSF" id="PIRSF000390">
    <property type="entry name" value="PLP_StrS"/>
    <property type="match status" value="1"/>
</dbReference>
<dbReference type="EMBL" id="MGER01000072">
    <property type="protein sequence ID" value="OGL87582.1"/>
    <property type="molecule type" value="Genomic_DNA"/>
</dbReference>
<dbReference type="Gene3D" id="3.40.640.10">
    <property type="entry name" value="Type I PLP-dependent aspartate aminotransferase-like (Major domain)"/>
    <property type="match status" value="1"/>
</dbReference>
<gene>
    <name evidence="6" type="ORF">A3I42_03835</name>
</gene>
<dbReference type="GO" id="GO:0008483">
    <property type="term" value="F:transaminase activity"/>
    <property type="evidence" value="ECO:0007669"/>
    <property type="project" value="UniProtKB-KW"/>
</dbReference>
<keyword evidence="6" id="KW-0032">Aminotransferase</keyword>
<feature type="modified residue" description="N6-(pyridoxal phosphate)lysine" evidence="4">
    <location>
        <position position="192"/>
    </location>
</feature>
<comment type="similarity">
    <text evidence="2 5">Belongs to the DegT/DnrJ/EryC1 family.</text>
</comment>
<keyword evidence="6" id="KW-0808">Transferase</keyword>
<name>A0A1F7VAM9_9BACT</name>
<dbReference type="Proteomes" id="UP000178264">
    <property type="component" value="Unassembled WGS sequence"/>
</dbReference>
<reference evidence="6 7" key="1">
    <citation type="journal article" date="2016" name="Nat. Commun.">
        <title>Thousands of microbial genomes shed light on interconnected biogeochemical processes in an aquifer system.</title>
        <authorList>
            <person name="Anantharaman K."/>
            <person name="Brown C.T."/>
            <person name="Hug L.A."/>
            <person name="Sharon I."/>
            <person name="Castelle C.J."/>
            <person name="Probst A.J."/>
            <person name="Thomas B.C."/>
            <person name="Singh A."/>
            <person name="Wilkins M.J."/>
            <person name="Karaoz U."/>
            <person name="Brodie E.L."/>
            <person name="Williams K.H."/>
            <person name="Hubbard S.S."/>
            <person name="Banfield J.F."/>
        </authorList>
    </citation>
    <scope>NUCLEOTIDE SEQUENCE [LARGE SCALE GENOMIC DNA]</scope>
</reference>
<evidence type="ECO:0000256" key="5">
    <source>
        <dbReference type="RuleBase" id="RU004508"/>
    </source>
</evidence>
<dbReference type="InterPro" id="IPR000653">
    <property type="entry name" value="DegT/StrS_aminotransferase"/>
</dbReference>
<dbReference type="GO" id="GO:0030170">
    <property type="term" value="F:pyridoxal phosphate binding"/>
    <property type="evidence" value="ECO:0007669"/>
    <property type="project" value="TreeGrafter"/>
</dbReference>
<protein>
    <submittedName>
        <fullName evidence="6">Aminotransferase</fullName>
    </submittedName>
</protein>
<comment type="caution">
    <text evidence="6">The sequence shown here is derived from an EMBL/GenBank/DDBJ whole genome shotgun (WGS) entry which is preliminary data.</text>
</comment>
<evidence type="ECO:0000256" key="3">
    <source>
        <dbReference type="PIRSR" id="PIRSR000390-1"/>
    </source>
</evidence>
<dbReference type="AlphaFoldDB" id="A0A1F7VAM9"/>
<feature type="active site" description="Proton acceptor" evidence="3">
    <location>
        <position position="192"/>
    </location>
</feature>
<dbReference type="InterPro" id="IPR015422">
    <property type="entry name" value="PyrdxlP-dep_Trfase_small"/>
</dbReference>
<dbReference type="PANTHER" id="PTHR30244:SF36">
    <property type="entry name" value="3-OXO-GLUCOSE-6-PHOSPHATE:GLUTAMATE AMINOTRANSFERASE"/>
    <property type="match status" value="1"/>
</dbReference>
<dbReference type="PANTHER" id="PTHR30244">
    <property type="entry name" value="TRANSAMINASE"/>
    <property type="match status" value="1"/>
</dbReference>
<dbReference type="GO" id="GO:0000271">
    <property type="term" value="P:polysaccharide biosynthetic process"/>
    <property type="evidence" value="ECO:0007669"/>
    <property type="project" value="TreeGrafter"/>
</dbReference>
<dbReference type="InterPro" id="IPR015424">
    <property type="entry name" value="PyrdxlP-dep_Trfase"/>
</dbReference>
<dbReference type="InterPro" id="IPR015421">
    <property type="entry name" value="PyrdxlP-dep_Trfase_major"/>
</dbReference>
<sequence>MAHTISFLNFRDLNVPYRQELLDAIARVIDSGWYILGKEVETFENMFARYCGAAHMVGTGNGLDALTLIIRAYKEMGMFHEGDEILVPSNTYIASILAITENRLKPILVEPDIHTYNIDDQLLETHITEKTKAILIVHLYGQVAYSARMQQVADRYGLKIIEDCAQAHGASWQGRKAGNLGNAAGFSFYPSKNLGALGDAGGVTTNDAALAEVIRSLRNYGSHKKYYNLYKGINSRLDELHAAVLSVKLKYLDQENEARRKIAKQYLTSIKNEQLTLPHMGDDASHVWHLFVVRTVHRDRFVAHLLYYGIETLIHYPVPPHQQEAFAEWSGQRYPISEEIHRTIVSVPLHPAMTQDDVIRVIEACNAFTV</sequence>
<proteinExistence type="inferred from homology"/>
<keyword evidence="1 4" id="KW-0663">Pyridoxal phosphate</keyword>
<evidence type="ECO:0000313" key="7">
    <source>
        <dbReference type="Proteomes" id="UP000178264"/>
    </source>
</evidence>
<evidence type="ECO:0000313" key="6">
    <source>
        <dbReference type="EMBL" id="OGL87582.1"/>
    </source>
</evidence>
<evidence type="ECO:0000256" key="4">
    <source>
        <dbReference type="PIRSR" id="PIRSR000390-2"/>
    </source>
</evidence>
<evidence type="ECO:0000256" key="2">
    <source>
        <dbReference type="ARBA" id="ARBA00037999"/>
    </source>
</evidence>
<dbReference type="SUPFAM" id="SSF53383">
    <property type="entry name" value="PLP-dependent transferases"/>
    <property type="match status" value="1"/>
</dbReference>
<dbReference type="CDD" id="cd00616">
    <property type="entry name" value="AHBA_syn"/>
    <property type="match status" value="1"/>
</dbReference>
<accession>A0A1F7VAM9</accession>
<dbReference type="Gene3D" id="3.90.1150.10">
    <property type="entry name" value="Aspartate Aminotransferase, domain 1"/>
    <property type="match status" value="1"/>
</dbReference>
<evidence type="ECO:0000256" key="1">
    <source>
        <dbReference type="ARBA" id="ARBA00022898"/>
    </source>
</evidence>